<dbReference type="KEGG" id="pfla:Pflav_050100"/>
<reference evidence="1 2" key="2">
    <citation type="submission" date="2020-03" db="EMBL/GenBank/DDBJ databases">
        <authorList>
            <person name="Ichikawa N."/>
            <person name="Kimura A."/>
            <person name="Kitahashi Y."/>
            <person name="Uohara A."/>
        </authorList>
    </citation>
    <scope>NUCLEOTIDE SEQUENCE [LARGE SCALE GENOMIC DNA]</scope>
    <source>
        <strain evidence="1 2">NBRC 107702</strain>
    </source>
</reference>
<dbReference type="EMBL" id="AP022870">
    <property type="protein sequence ID" value="BCB78600.1"/>
    <property type="molecule type" value="Genomic_DNA"/>
</dbReference>
<proteinExistence type="predicted"/>
<protein>
    <submittedName>
        <fullName evidence="1">Uncharacterized protein</fullName>
    </submittedName>
</protein>
<sequence>MTGMTAAFGNEYEELHRLVDQLPVERVRALRAVVIHLLEGAPRVSPDSDDDRPRRLSFVGIMDAEPDLAARSEEILREELRRRAA</sequence>
<keyword evidence="2" id="KW-1185">Reference proteome</keyword>
<evidence type="ECO:0000313" key="1">
    <source>
        <dbReference type="EMBL" id="BCB78600.1"/>
    </source>
</evidence>
<organism evidence="1 2">
    <name type="scientific">Phytohabitans flavus</name>
    <dbReference type="NCBI Taxonomy" id="1076124"/>
    <lineage>
        <taxon>Bacteria</taxon>
        <taxon>Bacillati</taxon>
        <taxon>Actinomycetota</taxon>
        <taxon>Actinomycetes</taxon>
        <taxon>Micromonosporales</taxon>
        <taxon>Micromonosporaceae</taxon>
    </lineage>
</organism>
<accession>A0A6F8XXR2</accession>
<gene>
    <name evidence="1" type="ORF">Pflav_050100</name>
</gene>
<evidence type="ECO:0000313" key="2">
    <source>
        <dbReference type="Proteomes" id="UP000502508"/>
    </source>
</evidence>
<name>A0A6F8XXR2_9ACTN</name>
<dbReference type="Proteomes" id="UP000502508">
    <property type="component" value="Chromosome"/>
</dbReference>
<dbReference type="AlphaFoldDB" id="A0A6F8XXR2"/>
<reference evidence="1 2" key="1">
    <citation type="submission" date="2020-03" db="EMBL/GenBank/DDBJ databases">
        <title>Whole genome shotgun sequence of Phytohabitans flavus NBRC 107702.</title>
        <authorList>
            <person name="Komaki H."/>
            <person name="Tamura T."/>
        </authorList>
    </citation>
    <scope>NUCLEOTIDE SEQUENCE [LARGE SCALE GENOMIC DNA]</scope>
    <source>
        <strain evidence="1 2">NBRC 107702</strain>
    </source>
</reference>